<keyword evidence="1" id="KW-0812">Transmembrane</keyword>
<comment type="caution">
    <text evidence="2">The sequence shown here is derived from an EMBL/GenBank/DDBJ whole genome shotgun (WGS) entry which is preliminary data.</text>
</comment>
<dbReference type="RefSeq" id="WP_286491262.1">
    <property type="nucleotide sequence ID" value="NZ_JACAGJ010000001.1"/>
</dbReference>
<sequence length="209" mass="24652">MKNNQKNIPDWVFWLLGLVILLLIISLSLPFFIYFKEFDQIKPIGNTENFGQYGDFIGGTTNFILGLASIISTVLLALIIKNLDDKNHNQSLDLQQKLFDRGLKENAYKEYTSIIQEFNKLERIDENYSNKLKEIIFKINSFNTTNSHIFNSIESHDLTNKFSKYIKIIIEYEEDAFNKKYNYKELIETYKPLNLLISDTKKYFLDEMK</sequence>
<reference evidence="2" key="2">
    <citation type="journal article" date="2022" name="Sci. Total Environ.">
        <title>Prevalence, transmission, and molecular epidemiology of tet(X)-positive bacteria among humans, animals, and environmental niches in China: An epidemiological, and genomic-based study.</title>
        <authorList>
            <person name="Dong N."/>
            <person name="Zeng Y."/>
            <person name="Cai C."/>
            <person name="Sun C."/>
            <person name="Lu J."/>
            <person name="Liu C."/>
            <person name="Zhou H."/>
            <person name="Sun Q."/>
            <person name="Shu L."/>
            <person name="Wang H."/>
            <person name="Wang Y."/>
            <person name="Wang S."/>
            <person name="Wu C."/>
            <person name="Chan E.W."/>
            <person name="Chen G."/>
            <person name="Shen Z."/>
            <person name="Chen S."/>
            <person name="Zhang R."/>
        </authorList>
    </citation>
    <scope>NUCLEOTIDE SEQUENCE</scope>
    <source>
        <strain evidence="2">R655-4</strain>
    </source>
</reference>
<name>A0AAJ1QAU8_9FLAO</name>
<protein>
    <submittedName>
        <fullName evidence="2">Uncharacterized protein</fullName>
    </submittedName>
</protein>
<dbReference type="Proteomes" id="UP001170959">
    <property type="component" value="Unassembled WGS sequence"/>
</dbReference>
<keyword evidence="1" id="KW-1133">Transmembrane helix</keyword>
<accession>A0AAJ1QAU8</accession>
<evidence type="ECO:0000313" key="2">
    <source>
        <dbReference type="EMBL" id="MDM1070874.1"/>
    </source>
</evidence>
<organism evidence="2 3">
    <name type="scientific">Empedobacter brevis</name>
    <dbReference type="NCBI Taxonomy" id="247"/>
    <lineage>
        <taxon>Bacteria</taxon>
        <taxon>Pseudomonadati</taxon>
        <taxon>Bacteroidota</taxon>
        <taxon>Flavobacteriia</taxon>
        <taxon>Flavobacteriales</taxon>
        <taxon>Weeksellaceae</taxon>
        <taxon>Empedobacter</taxon>
    </lineage>
</organism>
<evidence type="ECO:0000256" key="1">
    <source>
        <dbReference type="SAM" id="Phobius"/>
    </source>
</evidence>
<dbReference type="AlphaFoldDB" id="A0AAJ1QAU8"/>
<feature type="transmembrane region" description="Helical" evidence="1">
    <location>
        <begin position="12"/>
        <end position="36"/>
    </location>
</feature>
<evidence type="ECO:0000313" key="3">
    <source>
        <dbReference type="Proteomes" id="UP001170959"/>
    </source>
</evidence>
<keyword evidence="1" id="KW-0472">Membrane</keyword>
<proteinExistence type="predicted"/>
<dbReference type="EMBL" id="JACAGJ010000001">
    <property type="protein sequence ID" value="MDM1070874.1"/>
    <property type="molecule type" value="Genomic_DNA"/>
</dbReference>
<gene>
    <name evidence="2" type="ORF">HX001_00040</name>
</gene>
<reference evidence="2" key="1">
    <citation type="submission" date="2020-06" db="EMBL/GenBank/DDBJ databases">
        <authorList>
            <person name="Dong N."/>
        </authorList>
    </citation>
    <scope>NUCLEOTIDE SEQUENCE</scope>
    <source>
        <strain evidence="2">R655-4</strain>
    </source>
</reference>
<feature type="transmembrane region" description="Helical" evidence="1">
    <location>
        <begin position="56"/>
        <end position="80"/>
    </location>
</feature>